<proteinExistence type="predicted"/>
<evidence type="ECO:0000259" key="1">
    <source>
        <dbReference type="Pfam" id="PF13333"/>
    </source>
</evidence>
<dbReference type="InterPro" id="IPR001584">
    <property type="entry name" value="Integrase_cat-core"/>
</dbReference>
<evidence type="ECO:0000313" key="3">
    <source>
        <dbReference type="Proteomes" id="UP000460549"/>
    </source>
</evidence>
<dbReference type="PANTHER" id="PTHR46889">
    <property type="entry name" value="TRANSPOSASE INSF FOR INSERTION SEQUENCE IS3B-RELATED"/>
    <property type="match status" value="1"/>
</dbReference>
<accession>A0A7X2TSS6</accession>
<dbReference type="InterPro" id="IPR050900">
    <property type="entry name" value="Transposase_IS3/IS150/IS904"/>
</dbReference>
<dbReference type="GO" id="GO:0003676">
    <property type="term" value="F:nucleic acid binding"/>
    <property type="evidence" value="ECO:0007669"/>
    <property type="project" value="InterPro"/>
</dbReference>
<comment type="caution">
    <text evidence="2">The sequence shown here is derived from an EMBL/GenBank/DDBJ whole genome shotgun (WGS) entry which is preliminary data.</text>
</comment>
<evidence type="ECO:0000313" key="2">
    <source>
        <dbReference type="EMBL" id="MSU07283.1"/>
    </source>
</evidence>
<protein>
    <submittedName>
        <fullName evidence="2">IS3 family transposase</fullName>
    </submittedName>
</protein>
<reference evidence="2 3" key="1">
    <citation type="submission" date="2019-08" db="EMBL/GenBank/DDBJ databases">
        <title>In-depth cultivation of the pig gut microbiome towards novel bacterial diversity and tailored functional studies.</title>
        <authorList>
            <person name="Wylensek D."/>
            <person name="Hitch T.C.A."/>
            <person name="Clavel T."/>
        </authorList>
    </citation>
    <scope>NUCLEOTIDE SEQUENCE [LARGE SCALE GENOMIC DNA]</scope>
    <source>
        <strain evidence="2 3">NM-380-WT-3C1</strain>
    </source>
</reference>
<dbReference type="GO" id="GO:0015074">
    <property type="term" value="P:DNA integration"/>
    <property type="evidence" value="ECO:0007669"/>
    <property type="project" value="InterPro"/>
</dbReference>
<dbReference type="InterPro" id="IPR036397">
    <property type="entry name" value="RNaseH_sf"/>
</dbReference>
<dbReference type="Gene3D" id="3.30.420.10">
    <property type="entry name" value="Ribonuclease H-like superfamily/Ribonuclease H"/>
    <property type="match status" value="1"/>
</dbReference>
<dbReference type="PANTHER" id="PTHR46889:SF4">
    <property type="entry name" value="TRANSPOSASE INSO FOR INSERTION SEQUENCE ELEMENT IS911B-RELATED"/>
    <property type="match status" value="1"/>
</dbReference>
<dbReference type="Proteomes" id="UP000460549">
    <property type="component" value="Unassembled WGS sequence"/>
</dbReference>
<name>A0A7X2TSS6_9SPIO</name>
<dbReference type="RefSeq" id="WP_154426899.1">
    <property type="nucleotide sequence ID" value="NZ_VUNN01000035.1"/>
</dbReference>
<dbReference type="InterPro" id="IPR012337">
    <property type="entry name" value="RNaseH-like_sf"/>
</dbReference>
<dbReference type="Pfam" id="PF13333">
    <property type="entry name" value="rve_2"/>
    <property type="match status" value="1"/>
</dbReference>
<sequence>MLDKAIKTLKPWEKPIVHSDRGGHYRWDGWISRMESRGLTRSMSKKGCSPDNSACEGFFGRIKNEVFYGRDWKGWTLDDFMYFIDRYLNWFRNERIKIGLNNKSPKEYRTELGLAL</sequence>
<dbReference type="EMBL" id="VUNN01000035">
    <property type="protein sequence ID" value="MSU07283.1"/>
    <property type="molecule type" value="Genomic_DNA"/>
</dbReference>
<organism evidence="2 3">
    <name type="scientific">Bullifex porci</name>
    <dbReference type="NCBI Taxonomy" id="2606638"/>
    <lineage>
        <taxon>Bacteria</taxon>
        <taxon>Pseudomonadati</taxon>
        <taxon>Spirochaetota</taxon>
        <taxon>Spirochaetia</taxon>
        <taxon>Spirochaetales</taxon>
        <taxon>Spirochaetaceae</taxon>
        <taxon>Bullifex</taxon>
    </lineage>
</organism>
<keyword evidence="3" id="KW-1185">Reference proteome</keyword>
<dbReference type="AlphaFoldDB" id="A0A7X2TSS6"/>
<feature type="domain" description="Integrase catalytic" evidence="1">
    <location>
        <begin position="56"/>
        <end position="110"/>
    </location>
</feature>
<dbReference type="SUPFAM" id="SSF53098">
    <property type="entry name" value="Ribonuclease H-like"/>
    <property type="match status" value="1"/>
</dbReference>
<gene>
    <name evidence="2" type="ORF">FYJ80_11010</name>
</gene>